<sequence length="36" mass="4200">MWYGGKILYCSSTKKRHPRIIFFNSDVIVVHGSVLF</sequence>
<protein>
    <submittedName>
        <fullName evidence="1">Uncharacterized protein</fullName>
    </submittedName>
</protein>
<dbReference type="AlphaFoldDB" id="A0A0A9CNP2"/>
<evidence type="ECO:0000313" key="1">
    <source>
        <dbReference type="EMBL" id="JAD77201.1"/>
    </source>
</evidence>
<name>A0A0A9CNP2_ARUDO</name>
<organism evidence="1">
    <name type="scientific">Arundo donax</name>
    <name type="common">Giant reed</name>
    <name type="synonym">Donax arundinaceus</name>
    <dbReference type="NCBI Taxonomy" id="35708"/>
    <lineage>
        <taxon>Eukaryota</taxon>
        <taxon>Viridiplantae</taxon>
        <taxon>Streptophyta</taxon>
        <taxon>Embryophyta</taxon>
        <taxon>Tracheophyta</taxon>
        <taxon>Spermatophyta</taxon>
        <taxon>Magnoliopsida</taxon>
        <taxon>Liliopsida</taxon>
        <taxon>Poales</taxon>
        <taxon>Poaceae</taxon>
        <taxon>PACMAD clade</taxon>
        <taxon>Arundinoideae</taxon>
        <taxon>Arundineae</taxon>
        <taxon>Arundo</taxon>
    </lineage>
</organism>
<accession>A0A0A9CNP2</accession>
<reference evidence="1" key="1">
    <citation type="submission" date="2014-09" db="EMBL/GenBank/DDBJ databases">
        <authorList>
            <person name="Magalhaes I.L.F."/>
            <person name="Oliveira U."/>
            <person name="Santos F.R."/>
            <person name="Vidigal T.H.D.A."/>
            <person name="Brescovit A.D."/>
            <person name="Santos A.J."/>
        </authorList>
    </citation>
    <scope>NUCLEOTIDE SEQUENCE</scope>
    <source>
        <tissue evidence="1">Shoot tissue taken approximately 20 cm above the soil surface</tissue>
    </source>
</reference>
<reference evidence="1" key="2">
    <citation type="journal article" date="2015" name="Data Brief">
        <title>Shoot transcriptome of the giant reed, Arundo donax.</title>
        <authorList>
            <person name="Barrero R.A."/>
            <person name="Guerrero F.D."/>
            <person name="Moolhuijzen P."/>
            <person name="Goolsby J.A."/>
            <person name="Tidwell J."/>
            <person name="Bellgard S.E."/>
            <person name="Bellgard M.I."/>
        </authorList>
    </citation>
    <scope>NUCLEOTIDE SEQUENCE</scope>
    <source>
        <tissue evidence="1">Shoot tissue taken approximately 20 cm above the soil surface</tissue>
    </source>
</reference>
<proteinExistence type="predicted"/>
<dbReference type="EMBL" id="GBRH01220694">
    <property type="protein sequence ID" value="JAD77201.1"/>
    <property type="molecule type" value="Transcribed_RNA"/>
</dbReference>